<dbReference type="PANTHER" id="PTHR33371">
    <property type="entry name" value="INTERMEMBRANE PHOSPHOLIPID TRANSPORT SYSTEM BINDING PROTEIN MLAD-RELATED"/>
    <property type="match status" value="1"/>
</dbReference>
<organism evidence="3 4">
    <name type="scientific">Antrihabitans stalactiti</name>
    <dbReference type="NCBI Taxonomy" id="2584121"/>
    <lineage>
        <taxon>Bacteria</taxon>
        <taxon>Bacillati</taxon>
        <taxon>Actinomycetota</taxon>
        <taxon>Actinomycetes</taxon>
        <taxon>Mycobacteriales</taxon>
        <taxon>Nocardiaceae</taxon>
        <taxon>Antrihabitans</taxon>
    </lineage>
</organism>
<evidence type="ECO:0000259" key="1">
    <source>
        <dbReference type="Pfam" id="PF02470"/>
    </source>
</evidence>
<dbReference type="NCBIfam" id="TIGR00996">
    <property type="entry name" value="Mtu_fam_mce"/>
    <property type="match status" value="1"/>
</dbReference>
<dbReference type="EMBL" id="VCQU01000003">
    <property type="protein sequence ID" value="NMN95384.1"/>
    <property type="molecule type" value="Genomic_DNA"/>
</dbReference>
<dbReference type="InterPro" id="IPR052336">
    <property type="entry name" value="MlaD_Phospholipid_Transporter"/>
</dbReference>
<reference evidence="3 4" key="2">
    <citation type="submission" date="2020-06" db="EMBL/GenBank/DDBJ databases">
        <title>Antribacter stalactiti gen. nov., sp. nov., a new member of the family Nacardiaceae isolated from a cave.</title>
        <authorList>
            <person name="Kim I.S."/>
        </authorList>
    </citation>
    <scope>NUCLEOTIDE SEQUENCE [LARGE SCALE GENOMIC DNA]</scope>
    <source>
        <strain evidence="3 4">YC2-7</strain>
    </source>
</reference>
<name>A0A848KE12_9NOCA</name>
<feature type="domain" description="Mammalian cell entry C-terminal" evidence="2">
    <location>
        <begin position="118"/>
        <end position="292"/>
    </location>
</feature>
<feature type="domain" description="Mce/MlaD" evidence="1">
    <location>
        <begin position="33"/>
        <end position="108"/>
    </location>
</feature>
<comment type="caution">
    <text evidence="3">The sequence shown here is derived from an EMBL/GenBank/DDBJ whole genome shotgun (WGS) entry which is preliminary data.</text>
</comment>
<evidence type="ECO:0000313" key="4">
    <source>
        <dbReference type="Proteomes" id="UP000535543"/>
    </source>
</evidence>
<protein>
    <submittedName>
        <fullName evidence="3">MCE family protein</fullName>
    </submittedName>
</protein>
<dbReference type="InterPro" id="IPR005693">
    <property type="entry name" value="Mce"/>
</dbReference>
<proteinExistence type="predicted"/>
<dbReference type="Proteomes" id="UP000535543">
    <property type="component" value="Unassembled WGS sequence"/>
</dbReference>
<sequence>MVAAIAVVAMGTAGCGLTVEKLPLPKPGVDGETQELHAVFDNALNLPQDAKVKVGGADVGVVEKITTTNFKADVTMKIQNSVQLPKDGTRAELRQATPLGDVFVSIEFQPLKPGGELLGNGATIDNTSAGATVEELLISASTLINGGVLTQAANIMNEAASMVGGKGPQLTHLIEKLTSVVGTLNERTAAIDGTLKQTDTLLATLNQRRGDLGQIANSLPSMISVLAQNNQTIGDLLAKTATASDALKDFADTSGGQLDSLLVSVDSLMSSIAVWQNKIGGLADGLGALTPKIVASTKSTSITATLILDQLTLGSIWDQSGSRWPELGDVNSLVVSLTDVLQHLYARITGNY</sequence>
<dbReference type="InterPro" id="IPR024516">
    <property type="entry name" value="Mce_C"/>
</dbReference>
<keyword evidence="4" id="KW-1185">Reference proteome</keyword>
<dbReference type="PANTHER" id="PTHR33371:SF4">
    <property type="entry name" value="INTERMEMBRANE PHOSPHOLIPID TRANSPORT SYSTEM BINDING PROTEIN MLAD"/>
    <property type="match status" value="1"/>
</dbReference>
<dbReference type="AlphaFoldDB" id="A0A848KE12"/>
<reference evidence="3 4" key="1">
    <citation type="submission" date="2019-05" db="EMBL/GenBank/DDBJ databases">
        <authorList>
            <person name="Lee S.D."/>
        </authorList>
    </citation>
    <scope>NUCLEOTIDE SEQUENCE [LARGE SCALE GENOMIC DNA]</scope>
    <source>
        <strain evidence="3 4">YC2-7</strain>
    </source>
</reference>
<dbReference type="InterPro" id="IPR003399">
    <property type="entry name" value="Mce/MlaD"/>
</dbReference>
<gene>
    <name evidence="3" type="ORF">FGL95_10110</name>
</gene>
<evidence type="ECO:0000259" key="2">
    <source>
        <dbReference type="Pfam" id="PF11887"/>
    </source>
</evidence>
<accession>A0A848KE12</accession>
<dbReference type="Pfam" id="PF02470">
    <property type="entry name" value="MlaD"/>
    <property type="match status" value="1"/>
</dbReference>
<evidence type="ECO:0000313" key="3">
    <source>
        <dbReference type="EMBL" id="NMN95384.1"/>
    </source>
</evidence>
<dbReference type="Pfam" id="PF11887">
    <property type="entry name" value="Mce4_CUP1"/>
    <property type="match status" value="1"/>
</dbReference>